<name>A0ABV2NTV0_9HYPH</name>
<keyword evidence="2" id="KW-1185">Reference proteome</keyword>
<organism evidence="1 2">
    <name type="scientific">Methylobacterium radiotolerans</name>
    <dbReference type="NCBI Taxonomy" id="31998"/>
    <lineage>
        <taxon>Bacteria</taxon>
        <taxon>Pseudomonadati</taxon>
        <taxon>Pseudomonadota</taxon>
        <taxon>Alphaproteobacteria</taxon>
        <taxon>Hyphomicrobiales</taxon>
        <taxon>Methylobacteriaceae</taxon>
        <taxon>Methylobacterium</taxon>
    </lineage>
</organism>
<protein>
    <recommendedName>
        <fullName evidence="3">FAD dependent oxidoreductase</fullName>
    </recommendedName>
</protein>
<evidence type="ECO:0000313" key="2">
    <source>
        <dbReference type="Proteomes" id="UP001549119"/>
    </source>
</evidence>
<dbReference type="Proteomes" id="UP001549119">
    <property type="component" value="Unassembled WGS sequence"/>
</dbReference>
<evidence type="ECO:0000313" key="1">
    <source>
        <dbReference type="EMBL" id="MET3869746.1"/>
    </source>
</evidence>
<accession>A0ABV2NTV0</accession>
<comment type="caution">
    <text evidence="1">The sequence shown here is derived from an EMBL/GenBank/DDBJ whole genome shotgun (WGS) entry which is preliminary data.</text>
</comment>
<dbReference type="RefSeq" id="WP_209651374.1">
    <property type="nucleotide sequence ID" value="NZ_JBEPNV010000003.1"/>
</dbReference>
<proteinExistence type="predicted"/>
<evidence type="ECO:0008006" key="3">
    <source>
        <dbReference type="Google" id="ProtNLM"/>
    </source>
</evidence>
<sequence length="454" mass="49085">MTSGSAHVTGKQRKGFHIHVVGGGVAGTGFLVCAARNRVLQRWLASGIFLSEQSPDIGGGSLLRYGNVKSISQAGGFIKAFESPEVEKYLPDVLMTPYAEYLKGRRNEEVNLDFAGKFLGVVGSRMRALIDSEANSKALTGVEAVSIRQTLDERLVVRLAPRCGSAFEVQSNYVVMNLGAHQSLSEIAGEQFAGIFELKSFLSKIILSECILNGDKSSTDRCSQALRQGRGVTILGGGHSAWACAVSLLEICDSLSIPQSAVGIIRLVQKGPLKLFYPDAASALEDGYVFDLAADVCPVSRQVNRYSGLRAHTFDLARRILADEGEQERRLSFVAVDGEQHSSRVRQLVHDSAYLIPAFGYKPNIIPYIDARGNRTEFLCDRHGLITDEQCQVLTRSGLPIKGLYSFGIGAGMRSSPDVGGEASFNGRIIGVWQFHHSMGDVVVQSILAADAQS</sequence>
<dbReference type="EMBL" id="JBEPNW010000005">
    <property type="protein sequence ID" value="MET3869746.1"/>
    <property type="molecule type" value="Genomic_DNA"/>
</dbReference>
<gene>
    <name evidence="1" type="ORF">ABIC20_007131</name>
</gene>
<reference evidence="1 2" key="1">
    <citation type="submission" date="2024-06" db="EMBL/GenBank/DDBJ databases">
        <title>Genomics of switchgrass bacterial isolates.</title>
        <authorList>
            <person name="Shade A."/>
        </authorList>
    </citation>
    <scope>NUCLEOTIDE SEQUENCE [LARGE SCALE GENOMIC DNA]</scope>
    <source>
        <strain evidence="1 2">PvP084</strain>
    </source>
</reference>
<dbReference type="SUPFAM" id="SSF51971">
    <property type="entry name" value="Nucleotide-binding domain"/>
    <property type="match status" value="1"/>
</dbReference>